<keyword evidence="2" id="KW-0812">Transmembrane</keyword>
<dbReference type="EMBL" id="LATL02000142">
    <property type="protein sequence ID" value="KMW70501.1"/>
    <property type="molecule type" value="Genomic_DNA"/>
</dbReference>
<gene>
    <name evidence="4" type="ORF">WN50_34815</name>
</gene>
<dbReference type="PANTHER" id="PTHR42709:SF11">
    <property type="entry name" value="DEDA FAMILY PROTEIN"/>
    <property type="match status" value="1"/>
</dbReference>
<dbReference type="InterPro" id="IPR032816">
    <property type="entry name" value="VTT_dom"/>
</dbReference>
<accession>A0A0J9EWM4</accession>
<feature type="transmembrane region" description="Helical" evidence="2">
    <location>
        <begin position="22"/>
        <end position="45"/>
    </location>
</feature>
<evidence type="ECO:0000313" key="4">
    <source>
        <dbReference type="EMBL" id="KMW70501.1"/>
    </source>
</evidence>
<evidence type="ECO:0000259" key="3">
    <source>
        <dbReference type="Pfam" id="PF09335"/>
    </source>
</evidence>
<feature type="transmembrane region" description="Helical" evidence="2">
    <location>
        <begin position="147"/>
        <end position="166"/>
    </location>
</feature>
<proteinExistence type="inferred from homology"/>
<dbReference type="PANTHER" id="PTHR42709">
    <property type="entry name" value="ALKALINE PHOSPHATASE LIKE PROTEIN"/>
    <property type="match status" value="1"/>
</dbReference>
<evidence type="ECO:0000313" key="5">
    <source>
        <dbReference type="Proteomes" id="UP000033607"/>
    </source>
</evidence>
<name>A0A0J9EWM4_9CYAN</name>
<sequence>MTERSIRPSLADRLVALAHSRWLLPVLLLVQVIETSVLPLPYEAAFIALCLAARGRIWVFVAVSVLGSAIGGSIVYAIGAAYFEPVISRLGIEALAATYTERFADRGASYIFLGGTTPAPSYLINLIAGASGYPYWEFLGIFSVSRFIRFFILGGLLFLFGPQIVGVWERSPRSVKRALWVVLLAGLLYWFVTGFSE</sequence>
<dbReference type="InterPro" id="IPR051311">
    <property type="entry name" value="DedA_domain"/>
</dbReference>
<feature type="domain" description="VTT" evidence="3">
    <location>
        <begin position="41"/>
        <end position="153"/>
    </location>
</feature>
<evidence type="ECO:0000256" key="1">
    <source>
        <dbReference type="ARBA" id="ARBA00010792"/>
    </source>
</evidence>
<comment type="similarity">
    <text evidence="1">Belongs to the DedA family.</text>
</comment>
<evidence type="ECO:0000256" key="2">
    <source>
        <dbReference type="SAM" id="Phobius"/>
    </source>
</evidence>
<comment type="caution">
    <text evidence="4">The sequence shown here is derived from an EMBL/GenBank/DDBJ whole genome shotgun (WGS) entry which is preliminary data.</text>
</comment>
<dbReference type="RefSeq" id="WP_049559317.1">
    <property type="nucleotide sequence ID" value="NZ_LATL02000142.1"/>
</dbReference>
<dbReference type="GO" id="GO:0005886">
    <property type="term" value="C:plasma membrane"/>
    <property type="evidence" value="ECO:0007669"/>
    <property type="project" value="TreeGrafter"/>
</dbReference>
<dbReference type="AlphaFoldDB" id="A0A0J9EWM4"/>
<dbReference type="Pfam" id="PF09335">
    <property type="entry name" value="VTT_dom"/>
    <property type="match status" value="1"/>
</dbReference>
<organism evidence="4 5">
    <name type="scientific">Limnoraphis robusta CS-951</name>
    <dbReference type="NCBI Taxonomy" id="1637645"/>
    <lineage>
        <taxon>Bacteria</taxon>
        <taxon>Bacillati</taxon>
        <taxon>Cyanobacteriota</taxon>
        <taxon>Cyanophyceae</taxon>
        <taxon>Oscillatoriophycideae</taxon>
        <taxon>Oscillatoriales</taxon>
        <taxon>Sirenicapillariaceae</taxon>
        <taxon>Limnoraphis</taxon>
    </lineage>
</organism>
<dbReference type="Proteomes" id="UP000033607">
    <property type="component" value="Unassembled WGS sequence"/>
</dbReference>
<dbReference type="OrthoDB" id="9810270at2"/>
<reference evidence="4 5" key="1">
    <citation type="submission" date="2015-06" db="EMBL/GenBank/DDBJ databases">
        <title>Draft genome assembly of filamentous brackish cyanobacterium Limnoraphis robusta strain CS-951.</title>
        <authorList>
            <person name="Willis A."/>
            <person name="Parks M."/>
            <person name="Burford M.A."/>
        </authorList>
    </citation>
    <scope>NUCLEOTIDE SEQUENCE [LARGE SCALE GENOMIC DNA]</scope>
    <source>
        <strain evidence="4 5">CS-951</strain>
    </source>
</reference>
<feature type="transmembrane region" description="Helical" evidence="2">
    <location>
        <begin position="178"/>
        <end position="196"/>
    </location>
</feature>
<feature type="transmembrane region" description="Helical" evidence="2">
    <location>
        <begin position="57"/>
        <end position="83"/>
    </location>
</feature>
<protein>
    <recommendedName>
        <fullName evidence="3">VTT domain-containing protein</fullName>
    </recommendedName>
</protein>
<keyword evidence="2" id="KW-1133">Transmembrane helix</keyword>
<keyword evidence="2" id="KW-0472">Membrane</keyword>